<protein>
    <recommendedName>
        <fullName evidence="2">C2H2-type domain-containing protein</fullName>
    </recommendedName>
</protein>
<feature type="compositionally biased region" description="Low complexity" evidence="1">
    <location>
        <begin position="489"/>
        <end position="499"/>
    </location>
</feature>
<feature type="domain" description="C2H2-type" evidence="2">
    <location>
        <begin position="412"/>
        <end position="437"/>
    </location>
</feature>
<keyword evidence="4" id="KW-1185">Reference proteome</keyword>
<accession>A0A6A6X6Z8</accession>
<dbReference type="Gene3D" id="3.30.160.60">
    <property type="entry name" value="Classic Zinc Finger"/>
    <property type="match status" value="1"/>
</dbReference>
<gene>
    <name evidence="3" type="ORF">K505DRAFT_308235</name>
</gene>
<feature type="domain" description="C2H2-type" evidence="2">
    <location>
        <begin position="484"/>
        <end position="517"/>
    </location>
</feature>
<dbReference type="EMBL" id="MU001985">
    <property type="protein sequence ID" value="KAF2792109.1"/>
    <property type="molecule type" value="Genomic_DNA"/>
</dbReference>
<evidence type="ECO:0000259" key="2">
    <source>
        <dbReference type="SMART" id="SM00355"/>
    </source>
</evidence>
<dbReference type="Proteomes" id="UP000799757">
    <property type="component" value="Unassembled WGS sequence"/>
</dbReference>
<sequence>MGHYSRAYNLRNGIAITGQSRYHLNSQGVIFPGTEVYEVRERLEGLWELVRVFNLHLKHSRDRIGNQVLKNTPDFELLDHFSPEGEIENRLRTIYAYHADRQARSDSVICDISFIHTVKLNSFMDMLDEQYEKVELEFELLRIFEEDNDAEQEEKRQQDWNHIEWILRQSAMLLERLLDAVLSFWNFSEFPNRCRPPCRTMPWDIRPALLVLWGVCWMFYPPSSTPQQDEYDTVQGVGLLNTYSDFSNEAHGPTQSQPFSDCFDQLSNPPQGNFEIPWAWDSAYGVNLYGFSFEEMQSDHAAAYQASQSPERNPMQPLALASDTIPNDSNGREMAISVGTIPTYTIEPSNLNHLLQSSTAANDQYLIQPNLPTTLPMIQDAGSQIMPTMALSPASASNDQPTQPPRDFEGRMICDHDGCDTLTFQRRSAWETHMNKHNRPFNCDATDCTHLNGFSTKGLLERHKRAKHIQILPHGAVTKPNSKFYCRVPSCDRSSSSPSNKPFTRKDNRDDHIKRKHPDLPLPPRADVLSGSLLAENSQYPLTSDRSGRDNPAEQEHAAMSSTGKRRRLEERISFPESTGFANEDCCGHREETEQLRKKVKDLEHELASSKKREDTLFDIIREYKK</sequence>
<evidence type="ECO:0000313" key="4">
    <source>
        <dbReference type="Proteomes" id="UP000799757"/>
    </source>
</evidence>
<evidence type="ECO:0000313" key="3">
    <source>
        <dbReference type="EMBL" id="KAF2792109.1"/>
    </source>
</evidence>
<reference evidence="3" key="1">
    <citation type="journal article" date="2020" name="Stud. Mycol.">
        <title>101 Dothideomycetes genomes: a test case for predicting lifestyles and emergence of pathogens.</title>
        <authorList>
            <person name="Haridas S."/>
            <person name="Albert R."/>
            <person name="Binder M."/>
            <person name="Bloem J."/>
            <person name="Labutti K."/>
            <person name="Salamov A."/>
            <person name="Andreopoulos B."/>
            <person name="Baker S."/>
            <person name="Barry K."/>
            <person name="Bills G."/>
            <person name="Bluhm B."/>
            <person name="Cannon C."/>
            <person name="Castanera R."/>
            <person name="Culley D."/>
            <person name="Daum C."/>
            <person name="Ezra D."/>
            <person name="Gonzalez J."/>
            <person name="Henrissat B."/>
            <person name="Kuo A."/>
            <person name="Liang C."/>
            <person name="Lipzen A."/>
            <person name="Lutzoni F."/>
            <person name="Magnuson J."/>
            <person name="Mondo S."/>
            <person name="Nolan M."/>
            <person name="Ohm R."/>
            <person name="Pangilinan J."/>
            <person name="Park H.-J."/>
            <person name="Ramirez L."/>
            <person name="Alfaro M."/>
            <person name="Sun H."/>
            <person name="Tritt A."/>
            <person name="Yoshinaga Y."/>
            <person name="Zwiers L.-H."/>
            <person name="Turgeon B."/>
            <person name="Goodwin S."/>
            <person name="Spatafora J."/>
            <person name="Crous P."/>
            <person name="Grigoriev I."/>
        </authorList>
    </citation>
    <scope>NUCLEOTIDE SEQUENCE</scope>
    <source>
        <strain evidence="3">CBS 109.77</strain>
    </source>
</reference>
<evidence type="ECO:0000256" key="1">
    <source>
        <dbReference type="SAM" id="MobiDB-lite"/>
    </source>
</evidence>
<feature type="region of interest" description="Disordered" evidence="1">
    <location>
        <begin position="540"/>
        <end position="569"/>
    </location>
</feature>
<dbReference type="AlphaFoldDB" id="A0A6A6X6Z8"/>
<organism evidence="3 4">
    <name type="scientific">Melanomma pulvis-pyrius CBS 109.77</name>
    <dbReference type="NCBI Taxonomy" id="1314802"/>
    <lineage>
        <taxon>Eukaryota</taxon>
        <taxon>Fungi</taxon>
        <taxon>Dikarya</taxon>
        <taxon>Ascomycota</taxon>
        <taxon>Pezizomycotina</taxon>
        <taxon>Dothideomycetes</taxon>
        <taxon>Pleosporomycetidae</taxon>
        <taxon>Pleosporales</taxon>
        <taxon>Melanommataceae</taxon>
        <taxon>Melanomma</taxon>
    </lineage>
</organism>
<dbReference type="InterPro" id="IPR013087">
    <property type="entry name" value="Znf_C2H2_type"/>
</dbReference>
<dbReference type="OrthoDB" id="5305647at2759"/>
<feature type="region of interest" description="Disordered" evidence="1">
    <location>
        <begin position="489"/>
        <end position="527"/>
    </location>
</feature>
<feature type="domain" description="C2H2-type" evidence="2">
    <location>
        <begin position="441"/>
        <end position="468"/>
    </location>
</feature>
<feature type="compositionally biased region" description="Basic and acidic residues" evidence="1">
    <location>
        <begin position="546"/>
        <end position="557"/>
    </location>
</feature>
<dbReference type="SMART" id="SM00355">
    <property type="entry name" value="ZnF_C2H2"/>
    <property type="match status" value="3"/>
</dbReference>
<name>A0A6A6X6Z8_9PLEO</name>
<proteinExistence type="predicted"/>
<feature type="compositionally biased region" description="Basic and acidic residues" evidence="1">
    <location>
        <begin position="504"/>
        <end position="513"/>
    </location>
</feature>